<evidence type="ECO:0000313" key="3">
    <source>
        <dbReference type="Proteomes" id="UP000288216"/>
    </source>
</evidence>
<feature type="non-terminal residue" evidence="2">
    <location>
        <position position="68"/>
    </location>
</feature>
<dbReference type="EMBL" id="BFAA01017114">
    <property type="protein sequence ID" value="GCB78648.1"/>
    <property type="molecule type" value="Genomic_DNA"/>
</dbReference>
<proteinExistence type="predicted"/>
<dbReference type="AlphaFoldDB" id="A0A401PZV8"/>
<evidence type="ECO:0000313" key="2">
    <source>
        <dbReference type="EMBL" id="GCB78648.1"/>
    </source>
</evidence>
<comment type="caution">
    <text evidence="2">The sequence shown here is derived from an EMBL/GenBank/DDBJ whole genome shotgun (WGS) entry which is preliminary data.</text>
</comment>
<reference evidence="2 3" key="1">
    <citation type="journal article" date="2018" name="Nat. Ecol. Evol.">
        <title>Shark genomes provide insights into elasmobranch evolution and the origin of vertebrates.</title>
        <authorList>
            <person name="Hara Y"/>
            <person name="Yamaguchi K"/>
            <person name="Onimaru K"/>
            <person name="Kadota M"/>
            <person name="Koyanagi M"/>
            <person name="Keeley SD"/>
            <person name="Tatsumi K"/>
            <person name="Tanaka K"/>
            <person name="Motone F"/>
            <person name="Kageyama Y"/>
            <person name="Nozu R"/>
            <person name="Adachi N"/>
            <person name="Nishimura O"/>
            <person name="Nakagawa R"/>
            <person name="Tanegashima C"/>
            <person name="Kiyatake I"/>
            <person name="Matsumoto R"/>
            <person name="Murakumo K"/>
            <person name="Nishida K"/>
            <person name="Terakita A"/>
            <person name="Kuratani S"/>
            <person name="Sato K"/>
            <person name="Hyodo S Kuraku.S."/>
        </authorList>
    </citation>
    <scope>NUCLEOTIDE SEQUENCE [LARGE SCALE GENOMIC DNA]</scope>
</reference>
<organism evidence="2 3">
    <name type="scientific">Scyliorhinus torazame</name>
    <name type="common">Cloudy catshark</name>
    <name type="synonym">Catulus torazame</name>
    <dbReference type="NCBI Taxonomy" id="75743"/>
    <lineage>
        <taxon>Eukaryota</taxon>
        <taxon>Metazoa</taxon>
        <taxon>Chordata</taxon>
        <taxon>Craniata</taxon>
        <taxon>Vertebrata</taxon>
        <taxon>Chondrichthyes</taxon>
        <taxon>Elasmobranchii</taxon>
        <taxon>Galeomorphii</taxon>
        <taxon>Galeoidea</taxon>
        <taxon>Carcharhiniformes</taxon>
        <taxon>Scyliorhinidae</taxon>
        <taxon>Scyliorhinus</taxon>
    </lineage>
</organism>
<accession>A0A401PZV8</accession>
<protein>
    <recommendedName>
        <fullName evidence="4">C-type lectin domain-containing protein</fullName>
    </recommendedName>
</protein>
<feature type="chain" id="PRO_5019571946" description="C-type lectin domain-containing protein" evidence="1">
    <location>
        <begin position="24"/>
        <end position="68"/>
    </location>
</feature>
<name>A0A401PZV8_SCYTO</name>
<gene>
    <name evidence="2" type="ORF">scyTo_0020695</name>
</gene>
<keyword evidence="1" id="KW-0732">Signal</keyword>
<evidence type="ECO:0008006" key="4">
    <source>
        <dbReference type="Google" id="ProtNLM"/>
    </source>
</evidence>
<feature type="signal peptide" evidence="1">
    <location>
        <begin position="1"/>
        <end position="23"/>
    </location>
</feature>
<dbReference type="Proteomes" id="UP000288216">
    <property type="component" value="Unassembled WGS sequence"/>
</dbReference>
<keyword evidence="3" id="KW-1185">Reference proteome</keyword>
<evidence type="ECO:0000256" key="1">
    <source>
        <dbReference type="SAM" id="SignalP"/>
    </source>
</evidence>
<sequence>MGVRRTFSSVYLIAWCLVPLSSSNQPDCDFDSGATWIPFGSKWFSFISTPGNGIKMNKAQEMCKDSGT</sequence>